<protein>
    <recommendedName>
        <fullName evidence="4">Dehydratase</fullName>
    </recommendedName>
</protein>
<accession>A0A919KSC3</accession>
<evidence type="ECO:0000313" key="2">
    <source>
        <dbReference type="EMBL" id="GHH70704.1"/>
    </source>
</evidence>
<evidence type="ECO:0000313" key="3">
    <source>
        <dbReference type="Proteomes" id="UP000617734"/>
    </source>
</evidence>
<feature type="signal peptide" evidence="1">
    <location>
        <begin position="1"/>
        <end position="31"/>
    </location>
</feature>
<proteinExistence type="predicted"/>
<dbReference type="GeneID" id="95353530"/>
<keyword evidence="3" id="KW-1185">Reference proteome</keyword>
<evidence type="ECO:0008006" key="4">
    <source>
        <dbReference type="Google" id="ProtNLM"/>
    </source>
</evidence>
<feature type="chain" id="PRO_5036744418" description="Dehydratase" evidence="1">
    <location>
        <begin position="32"/>
        <end position="220"/>
    </location>
</feature>
<evidence type="ECO:0000256" key="1">
    <source>
        <dbReference type="SAM" id="SignalP"/>
    </source>
</evidence>
<reference evidence="2" key="2">
    <citation type="submission" date="2020-09" db="EMBL/GenBank/DDBJ databases">
        <authorList>
            <person name="Sun Q."/>
            <person name="Ohkuma M."/>
        </authorList>
    </citation>
    <scope>NUCLEOTIDE SEQUENCE</scope>
    <source>
        <strain evidence="2">JCM 4646</strain>
    </source>
</reference>
<comment type="caution">
    <text evidence="2">The sequence shown here is derived from an EMBL/GenBank/DDBJ whole genome shotgun (WGS) entry which is preliminary data.</text>
</comment>
<dbReference type="EMBL" id="BNBO01000014">
    <property type="protein sequence ID" value="GHH70704.1"/>
    <property type="molecule type" value="Genomic_DNA"/>
</dbReference>
<dbReference type="Proteomes" id="UP000617734">
    <property type="component" value="Unassembled WGS sequence"/>
</dbReference>
<keyword evidence="1" id="KW-0732">Signal</keyword>
<gene>
    <name evidence="2" type="ORF">GCM10018781_30890</name>
</gene>
<sequence length="220" mass="22715">MSTVKSWAKRIAAVGAVAAVAIPVSVGSAGAETTAEAQAQTAATASVPVGYNCYVEFPGGHNVLPYSLTFATKAPAKVAPHKKFTVELDPPVITPNPQYNSGVKDVQVQYQLPANASLVKYELVGGSGLAGTHAVVTVDYGTNTLTYKQAGTLAAGQPFDLPTLKLKLESGASGVINTGTAGTSFDDPAFTWVRLDLQGAPAPFKCVANPQTTFTTTTVR</sequence>
<dbReference type="RefSeq" id="WP_190211396.1">
    <property type="nucleotide sequence ID" value="NZ_BNBO01000014.1"/>
</dbReference>
<organism evidence="2 3">
    <name type="scientific">Kitasatospora indigofera</name>
    <dbReference type="NCBI Taxonomy" id="67307"/>
    <lineage>
        <taxon>Bacteria</taxon>
        <taxon>Bacillati</taxon>
        <taxon>Actinomycetota</taxon>
        <taxon>Actinomycetes</taxon>
        <taxon>Kitasatosporales</taxon>
        <taxon>Streptomycetaceae</taxon>
        <taxon>Kitasatospora</taxon>
    </lineage>
</organism>
<dbReference type="AlphaFoldDB" id="A0A919KSC3"/>
<reference evidence="2" key="1">
    <citation type="journal article" date="2014" name="Int. J. Syst. Evol. Microbiol.">
        <title>Complete genome sequence of Corynebacterium casei LMG S-19264T (=DSM 44701T), isolated from a smear-ripened cheese.</title>
        <authorList>
            <consortium name="US DOE Joint Genome Institute (JGI-PGF)"/>
            <person name="Walter F."/>
            <person name="Albersmeier A."/>
            <person name="Kalinowski J."/>
            <person name="Ruckert C."/>
        </authorList>
    </citation>
    <scope>NUCLEOTIDE SEQUENCE</scope>
    <source>
        <strain evidence="2">JCM 4646</strain>
    </source>
</reference>
<name>A0A919KSC3_9ACTN</name>